<dbReference type="Gramene" id="OMO76611">
    <property type="protein sequence ID" value="OMO76611"/>
    <property type="gene ID" value="CCACVL1_15548"/>
</dbReference>
<dbReference type="EMBL" id="AWWV01010866">
    <property type="protein sequence ID" value="OMO76611.1"/>
    <property type="molecule type" value="Genomic_DNA"/>
</dbReference>
<name>A0A1R3I281_COCAP</name>
<proteinExistence type="predicted"/>
<organism evidence="1 2">
    <name type="scientific">Corchorus capsularis</name>
    <name type="common">Jute</name>
    <dbReference type="NCBI Taxonomy" id="210143"/>
    <lineage>
        <taxon>Eukaryota</taxon>
        <taxon>Viridiplantae</taxon>
        <taxon>Streptophyta</taxon>
        <taxon>Embryophyta</taxon>
        <taxon>Tracheophyta</taxon>
        <taxon>Spermatophyta</taxon>
        <taxon>Magnoliopsida</taxon>
        <taxon>eudicotyledons</taxon>
        <taxon>Gunneridae</taxon>
        <taxon>Pentapetalae</taxon>
        <taxon>rosids</taxon>
        <taxon>malvids</taxon>
        <taxon>Malvales</taxon>
        <taxon>Malvaceae</taxon>
        <taxon>Grewioideae</taxon>
        <taxon>Apeibeae</taxon>
        <taxon>Corchorus</taxon>
    </lineage>
</organism>
<accession>A0A1R3I281</accession>
<keyword evidence="2" id="KW-1185">Reference proteome</keyword>
<protein>
    <submittedName>
        <fullName evidence="1">Uncharacterized protein</fullName>
    </submittedName>
</protein>
<comment type="caution">
    <text evidence="1">The sequence shown here is derived from an EMBL/GenBank/DDBJ whole genome shotgun (WGS) entry which is preliminary data.</text>
</comment>
<dbReference type="Proteomes" id="UP000188268">
    <property type="component" value="Unassembled WGS sequence"/>
</dbReference>
<evidence type="ECO:0000313" key="2">
    <source>
        <dbReference type="Proteomes" id="UP000188268"/>
    </source>
</evidence>
<dbReference type="AlphaFoldDB" id="A0A1R3I281"/>
<evidence type="ECO:0000313" key="1">
    <source>
        <dbReference type="EMBL" id="OMO76611.1"/>
    </source>
</evidence>
<dbReference type="OrthoDB" id="10593426at2759"/>
<reference evidence="1 2" key="1">
    <citation type="submission" date="2013-09" db="EMBL/GenBank/DDBJ databases">
        <title>Corchorus capsularis genome sequencing.</title>
        <authorList>
            <person name="Alam M."/>
            <person name="Haque M.S."/>
            <person name="Islam M.S."/>
            <person name="Emdad E.M."/>
            <person name="Islam M.M."/>
            <person name="Ahmed B."/>
            <person name="Halim A."/>
            <person name="Hossen Q.M.M."/>
            <person name="Hossain M.Z."/>
            <person name="Ahmed R."/>
            <person name="Khan M.M."/>
            <person name="Islam R."/>
            <person name="Rashid M.M."/>
            <person name="Khan S.A."/>
            <person name="Rahman M.S."/>
            <person name="Alam M."/>
        </authorList>
    </citation>
    <scope>NUCLEOTIDE SEQUENCE [LARGE SCALE GENOMIC DNA]</scope>
    <source>
        <strain evidence="2">cv. CVL-1</strain>
        <tissue evidence="1">Whole seedling</tissue>
    </source>
</reference>
<sequence>MNTTQGIANDLNAFIRIFKNFIDIYKPRDRKSGEVLALPPEFKYFFKIWDKKDIEVPQYASIEQKNVEVPNSEDASIEQKDVEAPDAQYASIIEQLRHLEFWIFNAPVFLEPGYMKRYIQNCFEHARGDVLQLEYMLQPLFPELLGKIHYELYVSPRVTISGFDVYHELSAEPITYTCV</sequence>
<gene>
    <name evidence="1" type="ORF">CCACVL1_15548</name>
</gene>